<dbReference type="EMBL" id="PHRB01000015">
    <property type="protein sequence ID" value="PJO65173.1"/>
    <property type="molecule type" value="Genomic_DNA"/>
</dbReference>
<reference evidence="1 2" key="1">
    <citation type="submission" date="2017-11" db="EMBL/GenBank/DDBJ databases">
        <title>Molecular characterization of Burkholderia pseudomallei and closely related isolates from Vietnam.</title>
        <authorList>
            <person name="Ustinov D.V."/>
            <person name="Antonov A.S."/>
            <person name="Avdusheva E.F."/>
            <person name="Shpak I.M."/>
            <person name="Zakharova I.B."/>
            <person name="Thi L.A."/>
            <person name="Teteryatnikova N."/>
            <person name="Lopasteyskaya Y.A."/>
            <person name="Kuzyutina J.A."/>
            <person name="Ngo T.N."/>
            <person name="Victorov D.V."/>
        </authorList>
    </citation>
    <scope>NUCLEOTIDE SEQUENCE [LARGE SCALE GENOMIC DNA]</scope>
    <source>
        <strain evidence="1 2">V1512</strain>
    </source>
</reference>
<protein>
    <submittedName>
        <fullName evidence="1">Phospholipid-binding protein</fullName>
    </submittedName>
</protein>
<dbReference type="Proteomes" id="UP000231878">
    <property type="component" value="Unassembled WGS sequence"/>
</dbReference>
<comment type="caution">
    <text evidence="1">The sequence shown here is derived from an EMBL/GenBank/DDBJ whole genome shotgun (WGS) entry which is preliminary data.</text>
</comment>
<name>A0AAX0UB23_BURPE</name>
<gene>
    <name evidence="1" type="ORF">CWD88_17330</name>
</gene>
<dbReference type="AlphaFoldDB" id="A0AAX0UB23"/>
<organism evidence="1 2">
    <name type="scientific">Burkholderia pseudomallei</name>
    <name type="common">Pseudomonas pseudomallei</name>
    <dbReference type="NCBI Taxonomy" id="28450"/>
    <lineage>
        <taxon>Bacteria</taxon>
        <taxon>Pseudomonadati</taxon>
        <taxon>Pseudomonadota</taxon>
        <taxon>Betaproteobacteria</taxon>
        <taxon>Burkholderiales</taxon>
        <taxon>Burkholderiaceae</taxon>
        <taxon>Burkholderia</taxon>
        <taxon>pseudomallei group</taxon>
    </lineage>
</organism>
<evidence type="ECO:0000313" key="1">
    <source>
        <dbReference type="EMBL" id="PJO65173.1"/>
    </source>
</evidence>
<accession>A0AAX0UB23</accession>
<sequence length="75" mass="8041">MSGGGNDNDKSNGNGAACRSRRAHGSACAACRARLAPFDACAFATTLLRATRREAKPRAAPRIRARARYSTRGRY</sequence>
<evidence type="ECO:0000313" key="2">
    <source>
        <dbReference type="Proteomes" id="UP000231878"/>
    </source>
</evidence>
<proteinExistence type="predicted"/>